<gene>
    <name evidence="1" type="ORF">H8S20_07070</name>
</gene>
<sequence>MVVKYVCGEHIDDIMDDLINEYETFPIMEECEDKQCEYCNNKSKYLVKITDD</sequence>
<dbReference type="Pfam" id="PF14116">
    <property type="entry name" value="YyzF"/>
    <property type="match status" value="1"/>
</dbReference>
<protein>
    <submittedName>
        <fullName evidence="1">CxxH/CxxC protein</fullName>
    </submittedName>
</protein>
<dbReference type="NCBIfam" id="TIGR04129">
    <property type="entry name" value="CxxH_BA5709"/>
    <property type="match status" value="1"/>
</dbReference>
<accession>A0ABR7DBU4</accession>
<keyword evidence="2" id="KW-1185">Reference proteome</keyword>
<dbReference type="InterPro" id="IPR025626">
    <property type="entry name" value="YyzF"/>
</dbReference>
<reference evidence="1 2" key="1">
    <citation type="submission" date="2020-08" db="EMBL/GenBank/DDBJ databases">
        <title>Genome public.</title>
        <authorList>
            <person name="Liu C."/>
            <person name="Sun Q."/>
        </authorList>
    </citation>
    <scope>NUCLEOTIDE SEQUENCE [LARGE SCALE GENOMIC DNA]</scope>
    <source>
        <strain evidence="1 2">NSJ-6</strain>
    </source>
</reference>
<proteinExistence type="predicted"/>
<evidence type="ECO:0000313" key="2">
    <source>
        <dbReference type="Proteomes" id="UP000596929"/>
    </source>
</evidence>
<name>A0ABR7DBU4_9CLOT</name>
<comment type="caution">
    <text evidence="1">The sequence shown here is derived from an EMBL/GenBank/DDBJ whole genome shotgun (WGS) entry which is preliminary data.</text>
</comment>
<dbReference type="EMBL" id="JACOOO010000013">
    <property type="protein sequence ID" value="MBC5628647.1"/>
    <property type="molecule type" value="Genomic_DNA"/>
</dbReference>
<dbReference type="Proteomes" id="UP000596929">
    <property type="component" value="Unassembled WGS sequence"/>
</dbReference>
<organism evidence="1 2">
    <name type="scientific">Clostridium hominis</name>
    <dbReference type="NCBI Taxonomy" id="2763036"/>
    <lineage>
        <taxon>Bacteria</taxon>
        <taxon>Bacillati</taxon>
        <taxon>Bacillota</taxon>
        <taxon>Clostridia</taxon>
        <taxon>Eubacteriales</taxon>
        <taxon>Clostridiaceae</taxon>
        <taxon>Clostridium</taxon>
    </lineage>
</organism>
<evidence type="ECO:0000313" key="1">
    <source>
        <dbReference type="EMBL" id="MBC5628647.1"/>
    </source>
</evidence>